<organism evidence="1 2">
    <name type="scientific">Roseimaritima multifibrata</name>
    <dbReference type="NCBI Taxonomy" id="1930274"/>
    <lineage>
        <taxon>Bacteria</taxon>
        <taxon>Pseudomonadati</taxon>
        <taxon>Planctomycetota</taxon>
        <taxon>Planctomycetia</taxon>
        <taxon>Pirellulales</taxon>
        <taxon>Pirellulaceae</taxon>
        <taxon>Roseimaritima</taxon>
    </lineage>
</organism>
<gene>
    <name evidence="1" type="ORF">FF011L_03490</name>
</gene>
<accession>A0A517M9Q7</accession>
<dbReference type="Proteomes" id="UP000320672">
    <property type="component" value="Chromosome"/>
</dbReference>
<proteinExistence type="predicted"/>
<dbReference type="KEGG" id="rml:FF011L_03490"/>
<dbReference type="AlphaFoldDB" id="A0A517M9Q7"/>
<name>A0A517M9Q7_9BACT</name>
<keyword evidence="2" id="KW-1185">Reference proteome</keyword>
<evidence type="ECO:0000313" key="1">
    <source>
        <dbReference type="EMBL" id="QDS91619.1"/>
    </source>
</evidence>
<dbReference type="EMBL" id="CP036262">
    <property type="protein sequence ID" value="QDS91619.1"/>
    <property type="molecule type" value="Genomic_DNA"/>
</dbReference>
<sequence>MNECCRPRIEQSEERPCAISQSNENTNPRGVSEINKIGVDRLFLASPSLTFVADLIGPSCYQFTEEMLAG</sequence>
<protein>
    <submittedName>
        <fullName evidence="1">Uncharacterized protein</fullName>
    </submittedName>
</protein>
<evidence type="ECO:0000313" key="2">
    <source>
        <dbReference type="Proteomes" id="UP000320672"/>
    </source>
</evidence>
<reference evidence="1 2" key="1">
    <citation type="submission" date="2019-02" db="EMBL/GenBank/DDBJ databases">
        <title>Deep-cultivation of Planctomycetes and their phenomic and genomic characterization uncovers novel biology.</title>
        <authorList>
            <person name="Wiegand S."/>
            <person name="Jogler M."/>
            <person name="Boedeker C."/>
            <person name="Pinto D."/>
            <person name="Vollmers J."/>
            <person name="Rivas-Marin E."/>
            <person name="Kohn T."/>
            <person name="Peeters S.H."/>
            <person name="Heuer A."/>
            <person name="Rast P."/>
            <person name="Oberbeckmann S."/>
            <person name="Bunk B."/>
            <person name="Jeske O."/>
            <person name="Meyerdierks A."/>
            <person name="Storesund J.E."/>
            <person name="Kallscheuer N."/>
            <person name="Luecker S."/>
            <person name="Lage O.M."/>
            <person name="Pohl T."/>
            <person name="Merkel B.J."/>
            <person name="Hornburger P."/>
            <person name="Mueller R.-W."/>
            <person name="Bruemmer F."/>
            <person name="Labrenz M."/>
            <person name="Spormann A.M."/>
            <person name="Op den Camp H."/>
            <person name="Overmann J."/>
            <person name="Amann R."/>
            <person name="Jetten M.S.M."/>
            <person name="Mascher T."/>
            <person name="Medema M.H."/>
            <person name="Devos D.P."/>
            <person name="Kaster A.-K."/>
            <person name="Ovreas L."/>
            <person name="Rohde M."/>
            <person name="Galperin M.Y."/>
            <person name="Jogler C."/>
        </authorList>
    </citation>
    <scope>NUCLEOTIDE SEQUENCE [LARGE SCALE GENOMIC DNA]</scope>
    <source>
        <strain evidence="1 2">FF011L</strain>
    </source>
</reference>